<feature type="compositionally biased region" description="Low complexity" evidence="1">
    <location>
        <begin position="433"/>
        <end position="442"/>
    </location>
</feature>
<feature type="region of interest" description="Disordered" evidence="1">
    <location>
        <begin position="411"/>
        <end position="486"/>
    </location>
</feature>
<name>A0A7S3ZRU5_9STRA</name>
<dbReference type="EMBL" id="HBIW01008616">
    <property type="protein sequence ID" value="CAE0691883.1"/>
    <property type="molecule type" value="Transcribed_RNA"/>
</dbReference>
<dbReference type="Gene3D" id="3.40.50.2000">
    <property type="entry name" value="Glycogen Phosphorylase B"/>
    <property type="match status" value="1"/>
</dbReference>
<evidence type="ECO:0000313" key="3">
    <source>
        <dbReference type="EMBL" id="CAE0691883.1"/>
    </source>
</evidence>
<protein>
    <recommendedName>
        <fullName evidence="4">Glycosyltransferase family 28 N-terminal domain-containing protein</fullName>
    </recommendedName>
</protein>
<keyword evidence="2" id="KW-0732">Signal</keyword>
<dbReference type="AlphaFoldDB" id="A0A7S3ZRU5"/>
<evidence type="ECO:0000256" key="2">
    <source>
        <dbReference type="SAM" id="SignalP"/>
    </source>
</evidence>
<feature type="chain" id="PRO_5030590761" description="Glycosyltransferase family 28 N-terminal domain-containing protein" evidence="2">
    <location>
        <begin position="20"/>
        <end position="486"/>
    </location>
</feature>
<dbReference type="SUPFAM" id="SSF53756">
    <property type="entry name" value="UDP-Glycosyltransferase/glycogen phosphorylase"/>
    <property type="match status" value="1"/>
</dbReference>
<feature type="signal peptide" evidence="2">
    <location>
        <begin position="1"/>
        <end position="19"/>
    </location>
</feature>
<proteinExistence type="predicted"/>
<reference evidence="3" key="1">
    <citation type="submission" date="2021-01" db="EMBL/GenBank/DDBJ databases">
        <authorList>
            <person name="Corre E."/>
            <person name="Pelletier E."/>
            <person name="Niang G."/>
            <person name="Scheremetjew M."/>
            <person name="Finn R."/>
            <person name="Kale V."/>
            <person name="Holt S."/>
            <person name="Cochrane G."/>
            <person name="Meng A."/>
            <person name="Brown T."/>
            <person name="Cohen L."/>
        </authorList>
    </citation>
    <scope>NUCLEOTIDE SEQUENCE</scope>
    <source>
        <strain evidence="3">CCMP1756</strain>
    </source>
</reference>
<feature type="compositionally biased region" description="Basic and acidic residues" evidence="1">
    <location>
        <begin position="411"/>
        <end position="420"/>
    </location>
</feature>
<evidence type="ECO:0008006" key="4">
    <source>
        <dbReference type="Google" id="ProtNLM"/>
    </source>
</evidence>
<sequence length="486" mass="52094">MRCCLLLCAALAAAPDPEAADTAPLDVLLVSVGLHGHAVPLARLAHQLTERGHRATLATHSTKEAKRWAKDAGAEFVSLGVLEPSPQKKTTSINERAAGLMAAALRGFGDAKEEKKDAWDALDDADNEEEEGPLDARRLLLAARRARHEAAARYLHSHQNDSEYDASLIPPSKTFAKASRKATALGALACLMNELYVPLTRPVYDALYEHLANGGKRPDVIVADVATLGARDAADVFDIPLVINAPSLLYGRAGGAPGAALSSGSSRSEKAQAALAPKLLALASSSALMTSNHVRRAVGLRIHSGPDELVPPALLRRPASVTDFPCAARASLPLDPPPPPRNGTCANDGICGARPRELVLANTAPGFDPFAVHPPPRVLATGRYAASHLLRHRRDGVVVVVLADGSRRWREGGVESDGARYRRATTKTPTQARSSPSTWRPTTRPRRRRRPRWYDAGSRPRRRRAPASSSSRWDGCRASRAGRPTL</sequence>
<organism evidence="3">
    <name type="scientific">Pelagomonas calceolata</name>
    <dbReference type="NCBI Taxonomy" id="35677"/>
    <lineage>
        <taxon>Eukaryota</taxon>
        <taxon>Sar</taxon>
        <taxon>Stramenopiles</taxon>
        <taxon>Ochrophyta</taxon>
        <taxon>Pelagophyceae</taxon>
        <taxon>Pelagomonadales</taxon>
        <taxon>Pelagomonadaceae</taxon>
        <taxon>Pelagomonas</taxon>
    </lineage>
</organism>
<gene>
    <name evidence="3" type="ORF">PCAL00307_LOCUS7319</name>
</gene>
<evidence type="ECO:0000256" key="1">
    <source>
        <dbReference type="SAM" id="MobiDB-lite"/>
    </source>
</evidence>
<accession>A0A7S3ZRU5</accession>